<proteinExistence type="predicted"/>
<dbReference type="Proteomes" id="UP000665020">
    <property type="component" value="Chromosome"/>
</dbReference>
<dbReference type="NCBIfam" id="TIGR00738">
    <property type="entry name" value="rrf2_super"/>
    <property type="match status" value="1"/>
</dbReference>
<name>A0A8A7KNP3_9FIRM</name>
<reference evidence="2" key="1">
    <citation type="submission" date="2019-12" db="EMBL/GenBank/DDBJ databases">
        <authorList>
            <person name="zhang j."/>
            <person name="sun C.M."/>
        </authorList>
    </citation>
    <scope>NUCLEOTIDE SEQUENCE</scope>
    <source>
        <strain evidence="2">NS-1</strain>
    </source>
</reference>
<dbReference type="PROSITE" id="PS51197">
    <property type="entry name" value="HTH_RRF2_2"/>
    <property type="match status" value="1"/>
</dbReference>
<dbReference type="GO" id="GO:0003677">
    <property type="term" value="F:DNA binding"/>
    <property type="evidence" value="ECO:0007669"/>
    <property type="project" value="UniProtKB-KW"/>
</dbReference>
<dbReference type="PANTHER" id="PTHR33221:SF5">
    <property type="entry name" value="HTH-TYPE TRANSCRIPTIONAL REGULATOR ISCR"/>
    <property type="match status" value="1"/>
</dbReference>
<evidence type="ECO:0000313" key="3">
    <source>
        <dbReference type="Proteomes" id="UP000665020"/>
    </source>
</evidence>
<protein>
    <submittedName>
        <fullName evidence="2">Rrf2 family transcriptional regulator</fullName>
    </submittedName>
</protein>
<evidence type="ECO:0000313" key="2">
    <source>
        <dbReference type="EMBL" id="QTL99664.1"/>
    </source>
</evidence>
<dbReference type="InterPro" id="IPR036388">
    <property type="entry name" value="WH-like_DNA-bd_sf"/>
</dbReference>
<dbReference type="InterPro" id="IPR030489">
    <property type="entry name" value="TR_Rrf2-type_CS"/>
</dbReference>
<dbReference type="PROSITE" id="PS01332">
    <property type="entry name" value="HTH_RRF2_1"/>
    <property type="match status" value="1"/>
</dbReference>
<keyword evidence="3" id="KW-1185">Reference proteome</keyword>
<dbReference type="InterPro" id="IPR000944">
    <property type="entry name" value="Tscrpt_reg_Rrf2"/>
</dbReference>
<sequence>MKLSRKSEYACLALIDLARTYDDGLLTIGELAEQNNIPKKYLEQILLILKGAGYVRSVRGVGGGYKLAQVPGEISIAEVIRLIDGPLAPIGSVSEYFYEYTPTEQNDKLLALFKDIRDYTADLLEKTTFKDLI</sequence>
<evidence type="ECO:0000256" key="1">
    <source>
        <dbReference type="ARBA" id="ARBA00023125"/>
    </source>
</evidence>
<dbReference type="RefSeq" id="WP_230867991.1">
    <property type="nucleotide sequence ID" value="NZ_CP046640.1"/>
</dbReference>
<dbReference type="GO" id="GO:0005829">
    <property type="term" value="C:cytosol"/>
    <property type="evidence" value="ECO:0007669"/>
    <property type="project" value="TreeGrafter"/>
</dbReference>
<dbReference type="AlphaFoldDB" id="A0A8A7KNP3"/>
<gene>
    <name evidence="2" type="ORF">GM661_17745</name>
</gene>
<accession>A0A8A7KNP3</accession>
<dbReference type="Gene3D" id="1.10.10.10">
    <property type="entry name" value="Winged helix-like DNA-binding domain superfamily/Winged helix DNA-binding domain"/>
    <property type="match status" value="1"/>
</dbReference>
<dbReference type="EMBL" id="CP046640">
    <property type="protein sequence ID" value="QTL99664.1"/>
    <property type="molecule type" value="Genomic_DNA"/>
</dbReference>
<keyword evidence="1" id="KW-0238">DNA-binding</keyword>
<dbReference type="PANTHER" id="PTHR33221">
    <property type="entry name" value="WINGED HELIX-TURN-HELIX TRANSCRIPTIONAL REGULATOR, RRF2 FAMILY"/>
    <property type="match status" value="1"/>
</dbReference>
<dbReference type="GO" id="GO:0003700">
    <property type="term" value="F:DNA-binding transcription factor activity"/>
    <property type="evidence" value="ECO:0007669"/>
    <property type="project" value="TreeGrafter"/>
</dbReference>
<organism evidence="2 3">
    <name type="scientific">Iocasia fonsfrigidae</name>
    <dbReference type="NCBI Taxonomy" id="2682810"/>
    <lineage>
        <taxon>Bacteria</taxon>
        <taxon>Bacillati</taxon>
        <taxon>Bacillota</taxon>
        <taxon>Clostridia</taxon>
        <taxon>Halanaerobiales</taxon>
        <taxon>Halanaerobiaceae</taxon>
        <taxon>Iocasia</taxon>
    </lineage>
</organism>
<dbReference type="Pfam" id="PF02082">
    <property type="entry name" value="Rrf2"/>
    <property type="match status" value="1"/>
</dbReference>
<dbReference type="KEGG" id="ifn:GM661_17745"/>
<dbReference type="SUPFAM" id="SSF46785">
    <property type="entry name" value="Winged helix' DNA-binding domain"/>
    <property type="match status" value="1"/>
</dbReference>
<dbReference type="InterPro" id="IPR036390">
    <property type="entry name" value="WH_DNA-bd_sf"/>
</dbReference>